<dbReference type="EMBL" id="PGGS01001486">
    <property type="protein sequence ID" value="PNH00340.1"/>
    <property type="molecule type" value="Genomic_DNA"/>
</dbReference>
<evidence type="ECO:0000313" key="7">
    <source>
        <dbReference type="Proteomes" id="UP000236333"/>
    </source>
</evidence>
<comment type="subcellular location">
    <subcellularLocation>
        <location evidence="1">Nucleus</location>
    </subcellularLocation>
</comment>
<evidence type="ECO:0000256" key="4">
    <source>
        <dbReference type="PROSITE-ProRule" id="PRU10141"/>
    </source>
</evidence>
<dbReference type="PROSITE" id="PS00107">
    <property type="entry name" value="PROTEIN_KINASE_ATP"/>
    <property type="match status" value="1"/>
</dbReference>
<keyword evidence="3" id="KW-0539">Nucleus</keyword>
<dbReference type="InterPro" id="IPR000719">
    <property type="entry name" value="Prot_kinase_dom"/>
</dbReference>
<keyword evidence="7" id="KW-1185">Reference proteome</keyword>
<dbReference type="AlphaFoldDB" id="A0A2J7ZJB0"/>
<dbReference type="Pfam" id="PF07052">
    <property type="entry name" value="Hep_59"/>
    <property type="match status" value="1"/>
</dbReference>
<evidence type="ECO:0000256" key="2">
    <source>
        <dbReference type="ARBA" id="ARBA00007643"/>
    </source>
</evidence>
<dbReference type="InterPro" id="IPR010756">
    <property type="entry name" value="Tls1-like"/>
</dbReference>
<feature type="domain" description="Protein kinase" evidence="5">
    <location>
        <begin position="194"/>
        <end position="267"/>
    </location>
</feature>
<dbReference type="OrthoDB" id="5627at2759"/>
<dbReference type="GO" id="GO:0004672">
    <property type="term" value="F:protein kinase activity"/>
    <property type="evidence" value="ECO:0007669"/>
    <property type="project" value="InterPro"/>
</dbReference>
<reference evidence="6 7" key="1">
    <citation type="journal article" date="2017" name="Mol. Biol. Evol.">
        <title>The 4-celled Tetrabaena socialis nuclear genome reveals the essential components for genetic control of cell number at the origin of multicellularity in the volvocine lineage.</title>
        <authorList>
            <person name="Featherston J."/>
            <person name="Arakaki Y."/>
            <person name="Hanschen E.R."/>
            <person name="Ferris P.J."/>
            <person name="Michod R.E."/>
            <person name="Olson B.J.S.C."/>
            <person name="Nozaki H."/>
            <person name="Durand P.M."/>
        </authorList>
    </citation>
    <scope>NUCLEOTIDE SEQUENCE [LARGE SCALE GENOMIC DNA]</scope>
    <source>
        <strain evidence="6 7">NIES-571</strain>
    </source>
</reference>
<dbReference type="InterPro" id="IPR017441">
    <property type="entry name" value="Protein_kinase_ATP_BS"/>
</dbReference>
<accession>A0A2J7ZJB0</accession>
<sequence length="267" mass="29068">MAPLLRVLDEDAHMQKYIEDQLKLRLGKTVDQAAEDEADPEAKRRKLDAELYAVPSDFKNDLEQELILPGMVSTLSEVALTARDKLASIEATEALKRRLLAKVGQGYLDSLYACDWPVSDACVAQKGSDPCQAEMAAAHEHEYDAGETIGTAPVSAAQPLLPTRASAADLFLAESGQVEAVRRQLAAGGQVAAVQVLELIGQGSYARVYRGLWQGRVVALKVMMLPSGLRQQQAQMEAAVSASMNHPSIVQTYSYSFRMVLDSAFSW</sequence>
<evidence type="ECO:0000313" key="6">
    <source>
        <dbReference type="EMBL" id="PNH00340.1"/>
    </source>
</evidence>
<dbReference type="GO" id="GO:0005681">
    <property type="term" value="C:spliceosomal complex"/>
    <property type="evidence" value="ECO:0007669"/>
    <property type="project" value="TreeGrafter"/>
</dbReference>
<dbReference type="Gene3D" id="3.30.200.20">
    <property type="entry name" value="Phosphorylase Kinase, domain 1"/>
    <property type="match status" value="1"/>
</dbReference>
<feature type="binding site" evidence="4">
    <location>
        <position position="221"/>
    </location>
    <ligand>
        <name>ATP</name>
        <dbReference type="ChEBI" id="CHEBI:30616"/>
    </ligand>
</feature>
<keyword evidence="4" id="KW-0547">Nucleotide-binding</keyword>
<comment type="similarity">
    <text evidence="2">Belongs to the TLS1 family.</text>
</comment>
<dbReference type="InterPro" id="IPR011009">
    <property type="entry name" value="Kinase-like_dom_sf"/>
</dbReference>
<dbReference type="PANTHER" id="PTHR13486:SF2">
    <property type="entry name" value="SPLICING FACTOR C9ORF78"/>
    <property type="match status" value="1"/>
</dbReference>
<evidence type="ECO:0000259" key="5">
    <source>
        <dbReference type="PROSITE" id="PS50011"/>
    </source>
</evidence>
<evidence type="ECO:0000256" key="1">
    <source>
        <dbReference type="ARBA" id="ARBA00004123"/>
    </source>
</evidence>
<dbReference type="PANTHER" id="PTHR13486">
    <property type="entry name" value="TELOMERE LENGTH AND SILENCING PROTEIN 1 TLS1 FAMILY MEMBER"/>
    <property type="match status" value="1"/>
</dbReference>
<dbReference type="SUPFAM" id="SSF56112">
    <property type="entry name" value="Protein kinase-like (PK-like)"/>
    <property type="match status" value="1"/>
</dbReference>
<organism evidence="6 7">
    <name type="scientific">Tetrabaena socialis</name>
    <dbReference type="NCBI Taxonomy" id="47790"/>
    <lineage>
        <taxon>Eukaryota</taxon>
        <taxon>Viridiplantae</taxon>
        <taxon>Chlorophyta</taxon>
        <taxon>core chlorophytes</taxon>
        <taxon>Chlorophyceae</taxon>
        <taxon>CS clade</taxon>
        <taxon>Chlamydomonadales</taxon>
        <taxon>Tetrabaenaceae</taxon>
        <taxon>Tetrabaena</taxon>
    </lineage>
</organism>
<protein>
    <recommendedName>
        <fullName evidence="5">Protein kinase domain-containing protein</fullName>
    </recommendedName>
</protein>
<evidence type="ECO:0000256" key="3">
    <source>
        <dbReference type="ARBA" id="ARBA00023242"/>
    </source>
</evidence>
<dbReference type="GO" id="GO:0000398">
    <property type="term" value="P:mRNA splicing, via spliceosome"/>
    <property type="evidence" value="ECO:0007669"/>
    <property type="project" value="TreeGrafter"/>
</dbReference>
<name>A0A2J7ZJB0_9CHLO</name>
<comment type="caution">
    <text evidence="6">The sequence shown here is derived from an EMBL/GenBank/DDBJ whole genome shotgun (WGS) entry which is preliminary data.</text>
</comment>
<dbReference type="GO" id="GO:0005524">
    <property type="term" value="F:ATP binding"/>
    <property type="evidence" value="ECO:0007669"/>
    <property type="project" value="UniProtKB-UniRule"/>
</dbReference>
<proteinExistence type="inferred from homology"/>
<keyword evidence="4" id="KW-0067">ATP-binding</keyword>
<dbReference type="Proteomes" id="UP000236333">
    <property type="component" value="Unassembled WGS sequence"/>
</dbReference>
<dbReference type="PROSITE" id="PS50011">
    <property type="entry name" value="PROTEIN_KINASE_DOM"/>
    <property type="match status" value="1"/>
</dbReference>
<gene>
    <name evidence="6" type="ORF">TSOC_013841</name>
</gene>